<evidence type="ECO:0000313" key="2">
    <source>
        <dbReference type="Proteomes" id="UP001604277"/>
    </source>
</evidence>
<reference evidence="2" key="1">
    <citation type="submission" date="2024-07" db="EMBL/GenBank/DDBJ databases">
        <title>Two chromosome-level genome assemblies of Korean endemic species Abeliophyllum distichum and Forsythia ovata (Oleaceae).</title>
        <authorList>
            <person name="Jang H."/>
        </authorList>
    </citation>
    <scope>NUCLEOTIDE SEQUENCE [LARGE SCALE GENOMIC DNA]</scope>
</reference>
<dbReference type="Proteomes" id="UP001604277">
    <property type="component" value="Unassembled WGS sequence"/>
</dbReference>
<dbReference type="InterPro" id="IPR037766">
    <property type="entry name" value="FHY1"/>
</dbReference>
<name>A0ABD1PY57_9LAMI</name>
<gene>
    <name evidence="1" type="ORF">Fot_51818</name>
</gene>
<proteinExistence type="predicted"/>
<sequence>MMEEDVNSPVEINRMKQTTFVDLNKKRKLQAEQLSMPLPKHICPNRSLECNSSSDSVLRAKEVYPCLTTGEINGLTREYETDTESAKDSNSFTRYSDSIMSISGEAKIDLGSPKTCSSDQPSTSSARWDSFKNSLYSLESRSVTKSSSSKAESSNFSAEHDCPHHIFGLHPSLTYEEHLLEFGSHVECSCSEYRVDGIGHYTDKEFEDMIYSNGAPSSYVLSSGRWTVNQDADTQTGTKKLTIDKEFEQYFSMLML</sequence>
<dbReference type="PANTHER" id="PTHR37723:SF1">
    <property type="entry name" value="PROTEIN FAR-RED-ELONGATED HYPOCOTYL 1-LIKE"/>
    <property type="match status" value="1"/>
</dbReference>
<evidence type="ECO:0000313" key="1">
    <source>
        <dbReference type="EMBL" id="KAL2468293.1"/>
    </source>
</evidence>
<keyword evidence="2" id="KW-1185">Reference proteome</keyword>
<dbReference type="PANTHER" id="PTHR37723">
    <property type="entry name" value="PROTEIN FAR-RED ELONGATED HYPOCOTYL 1"/>
    <property type="match status" value="1"/>
</dbReference>
<dbReference type="EMBL" id="JBFOLJ010000017">
    <property type="protein sequence ID" value="KAL2468293.1"/>
    <property type="molecule type" value="Genomic_DNA"/>
</dbReference>
<comment type="caution">
    <text evidence="1">The sequence shown here is derived from an EMBL/GenBank/DDBJ whole genome shotgun (WGS) entry which is preliminary data.</text>
</comment>
<protein>
    <submittedName>
        <fullName evidence="1">Protein FAR-RED-ELONGATED HYPOCOTYL 1-LIKE-like</fullName>
    </submittedName>
</protein>
<accession>A0ABD1PY57</accession>
<dbReference type="AlphaFoldDB" id="A0ABD1PY57"/>
<organism evidence="1 2">
    <name type="scientific">Forsythia ovata</name>
    <dbReference type="NCBI Taxonomy" id="205694"/>
    <lineage>
        <taxon>Eukaryota</taxon>
        <taxon>Viridiplantae</taxon>
        <taxon>Streptophyta</taxon>
        <taxon>Embryophyta</taxon>
        <taxon>Tracheophyta</taxon>
        <taxon>Spermatophyta</taxon>
        <taxon>Magnoliopsida</taxon>
        <taxon>eudicotyledons</taxon>
        <taxon>Gunneridae</taxon>
        <taxon>Pentapetalae</taxon>
        <taxon>asterids</taxon>
        <taxon>lamiids</taxon>
        <taxon>Lamiales</taxon>
        <taxon>Oleaceae</taxon>
        <taxon>Forsythieae</taxon>
        <taxon>Forsythia</taxon>
    </lineage>
</organism>